<evidence type="ECO:0000313" key="11">
    <source>
        <dbReference type="Proteomes" id="UP000694680"/>
    </source>
</evidence>
<dbReference type="Gene3D" id="3.30.40.10">
    <property type="entry name" value="Zinc/RING finger domain, C3HC4 (zinc finger)"/>
    <property type="match status" value="2"/>
</dbReference>
<dbReference type="Pfam" id="PF13923">
    <property type="entry name" value="zf-C3HC4_2"/>
    <property type="match status" value="1"/>
</dbReference>
<feature type="region of interest" description="Disordered" evidence="6">
    <location>
        <begin position="213"/>
        <end position="238"/>
    </location>
</feature>
<dbReference type="SMART" id="SM00184">
    <property type="entry name" value="RING"/>
    <property type="match status" value="2"/>
</dbReference>
<dbReference type="CDD" id="cd16514">
    <property type="entry name" value="RING-HC_LONFs_rpt2"/>
    <property type="match status" value="1"/>
</dbReference>
<feature type="domain" description="Lon N-terminal" evidence="9">
    <location>
        <begin position="375"/>
        <end position="584"/>
    </location>
</feature>
<dbReference type="PROSITE" id="PS50005">
    <property type="entry name" value="TPR"/>
    <property type="match status" value="1"/>
</dbReference>
<evidence type="ECO:0000256" key="3">
    <source>
        <dbReference type="ARBA" id="ARBA00022833"/>
    </source>
</evidence>
<proteinExistence type="predicted"/>
<evidence type="ECO:0000256" key="2">
    <source>
        <dbReference type="ARBA" id="ARBA00022771"/>
    </source>
</evidence>
<keyword evidence="5" id="KW-0802">TPR repeat</keyword>
<dbReference type="Pfam" id="PF13445">
    <property type="entry name" value="zf-RING_UBOX"/>
    <property type="match status" value="1"/>
</dbReference>
<dbReference type="GO" id="GO:0061630">
    <property type="term" value="F:ubiquitin protein ligase activity"/>
    <property type="evidence" value="ECO:0007669"/>
    <property type="project" value="TreeGrafter"/>
</dbReference>
<dbReference type="Gene3D" id="1.25.40.10">
    <property type="entry name" value="Tetratricopeptide repeat domain"/>
    <property type="match status" value="1"/>
</dbReference>
<dbReference type="PROSITE" id="PS51787">
    <property type="entry name" value="LON_N"/>
    <property type="match status" value="1"/>
</dbReference>
<dbReference type="Ensembl" id="ENSGWIT00000014662.1">
    <property type="protein sequence ID" value="ENSGWIP00000013198.1"/>
    <property type="gene ID" value="ENSGWIG00000007584.1"/>
</dbReference>
<evidence type="ECO:0000256" key="1">
    <source>
        <dbReference type="ARBA" id="ARBA00022723"/>
    </source>
</evidence>
<dbReference type="InterPro" id="IPR019734">
    <property type="entry name" value="TPR_rpt"/>
</dbReference>
<dbReference type="GO" id="GO:0005737">
    <property type="term" value="C:cytoplasm"/>
    <property type="evidence" value="ECO:0007669"/>
    <property type="project" value="UniProtKB-ARBA"/>
</dbReference>
<feature type="signal peptide" evidence="7">
    <location>
        <begin position="1"/>
        <end position="22"/>
    </location>
</feature>
<organism evidence="10 11">
    <name type="scientific">Gouania willdenowi</name>
    <name type="common">Blunt-snouted clingfish</name>
    <name type="synonym">Lepadogaster willdenowi</name>
    <dbReference type="NCBI Taxonomy" id="441366"/>
    <lineage>
        <taxon>Eukaryota</taxon>
        <taxon>Metazoa</taxon>
        <taxon>Chordata</taxon>
        <taxon>Craniata</taxon>
        <taxon>Vertebrata</taxon>
        <taxon>Euteleostomi</taxon>
        <taxon>Actinopterygii</taxon>
        <taxon>Neopterygii</taxon>
        <taxon>Teleostei</taxon>
        <taxon>Neoteleostei</taxon>
        <taxon>Acanthomorphata</taxon>
        <taxon>Ovalentaria</taxon>
        <taxon>Blenniimorphae</taxon>
        <taxon>Blenniiformes</taxon>
        <taxon>Gobiesocoidei</taxon>
        <taxon>Gobiesocidae</taxon>
        <taxon>Gobiesocinae</taxon>
        <taxon>Gouania</taxon>
    </lineage>
</organism>
<dbReference type="Gene3D" id="2.30.130.40">
    <property type="entry name" value="LON domain-like"/>
    <property type="match status" value="1"/>
</dbReference>
<evidence type="ECO:0000259" key="8">
    <source>
        <dbReference type="PROSITE" id="PS50089"/>
    </source>
</evidence>
<reference evidence="10" key="3">
    <citation type="submission" date="2025-09" db="UniProtKB">
        <authorList>
            <consortium name="Ensembl"/>
        </authorList>
    </citation>
    <scope>IDENTIFICATION</scope>
</reference>
<dbReference type="PANTHER" id="PTHR23327">
    <property type="entry name" value="RING FINGER PROTEIN 127"/>
    <property type="match status" value="1"/>
</dbReference>
<dbReference type="InterPro" id="IPR015947">
    <property type="entry name" value="PUA-like_sf"/>
</dbReference>
<evidence type="ECO:0000256" key="7">
    <source>
        <dbReference type="SAM" id="SignalP"/>
    </source>
</evidence>
<dbReference type="InterPro" id="IPR017907">
    <property type="entry name" value="Znf_RING_CS"/>
</dbReference>
<reference evidence="10" key="2">
    <citation type="submission" date="2025-08" db="UniProtKB">
        <authorList>
            <consortium name="Ensembl"/>
        </authorList>
    </citation>
    <scope>IDENTIFICATION</scope>
</reference>
<dbReference type="InterPro" id="IPR001841">
    <property type="entry name" value="Znf_RING"/>
</dbReference>
<dbReference type="InterPro" id="IPR013083">
    <property type="entry name" value="Znf_RING/FYVE/PHD"/>
</dbReference>
<dbReference type="PROSITE" id="PS50089">
    <property type="entry name" value="ZF_RING_2"/>
    <property type="match status" value="2"/>
</dbReference>
<reference evidence="10" key="1">
    <citation type="submission" date="2020-06" db="EMBL/GenBank/DDBJ databases">
        <authorList>
            <consortium name="Wellcome Sanger Institute Data Sharing"/>
        </authorList>
    </citation>
    <scope>NUCLEOTIDE SEQUENCE [LARGE SCALE GENOMIC DNA]</scope>
</reference>
<feature type="domain" description="RING-type" evidence="8">
    <location>
        <begin position="6"/>
        <end position="43"/>
    </location>
</feature>
<dbReference type="SMART" id="SM00464">
    <property type="entry name" value="LON"/>
    <property type="match status" value="1"/>
</dbReference>
<dbReference type="GO" id="GO:0008270">
    <property type="term" value="F:zinc ion binding"/>
    <property type="evidence" value="ECO:0007669"/>
    <property type="project" value="UniProtKB-KW"/>
</dbReference>
<evidence type="ECO:0000256" key="6">
    <source>
        <dbReference type="SAM" id="MobiDB-lite"/>
    </source>
</evidence>
<dbReference type="InterPro" id="IPR003111">
    <property type="entry name" value="Lon_prtase_N"/>
</dbReference>
<feature type="domain" description="RING-type" evidence="8">
    <location>
        <begin position="296"/>
        <end position="334"/>
    </location>
</feature>
<dbReference type="SUPFAM" id="SSF88697">
    <property type="entry name" value="PUA domain-like"/>
    <property type="match status" value="1"/>
</dbReference>
<dbReference type="InterPro" id="IPR027370">
    <property type="entry name" value="Znf-RING_euk"/>
</dbReference>
<dbReference type="InterPro" id="IPR011990">
    <property type="entry name" value="TPR-like_helical_dom_sf"/>
</dbReference>
<evidence type="ECO:0000256" key="5">
    <source>
        <dbReference type="PROSITE-ProRule" id="PRU00339"/>
    </source>
</evidence>
<dbReference type="InterPro" id="IPR046336">
    <property type="entry name" value="Lon_prtase_N_sf"/>
</dbReference>
<name>A0A8C5DXD6_GOUWI</name>
<evidence type="ECO:0000313" key="10">
    <source>
        <dbReference type="Ensembl" id="ENSGWIP00000013198.1"/>
    </source>
</evidence>
<feature type="chain" id="PRO_5034481348" evidence="7">
    <location>
        <begin position="23"/>
        <end position="586"/>
    </location>
</feature>
<feature type="compositionally biased region" description="Polar residues" evidence="6">
    <location>
        <begin position="213"/>
        <end position="226"/>
    </location>
</feature>
<dbReference type="Pfam" id="PF02190">
    <property type="entry name" value="LON_substr_bdg"/>
    <property type="match status" value="1"/>
</dbReference>
<keyword evidence="2 4" id="KW-0863">Zinc-finger</keyword>
<dbReference type="SUPFAM" id="SSF57850">
    <property type="entry name" value="RING/U-box"/>
    <property type="match status" value="2"/>
</dbReference>
<keyword evidence="1" id="KW-0479">Metal-binding</keyword>
<dbReference type="PROSITE" id="PS00518">
    <property type="entry name" value="ZF_RING_1"/>
    <property type="match status" value="1"/>
</dbReference>
<sequence>MVLLKCPLCLFLMCEPVTMTCGHSFCRRCTASGFLPSKCPSCTERLKHKEVKAMKNNVLIISLVEKCFPEEARNQSHIQEKLRASDYMEALRLADEGLSSDDQSLKLYRAKANCGLRRFTDALTDLDILCCLRPNWTEGFFRKGDVLLEMGQQKDAIIQFQRCLQLQADFVPAKSQIKKVLEAQGVSVPEDVHCMFQAVCDYLKEPYPITTLSGSQGPGSTESLNHSYGDKGDTKGRKETHQVKHDTSTECCLSLCQAVSFLPAAEDEDDMMMRREDGNRQREQTLSVLTVSDFECPLCIRLFYEPVTTPCGHTFCKNCIERSLDHNLRCPLCKQPLQEYFKNRKYNPTVLLQDIVVELFPSQLSERKQVHDAEMAELSNLTKDIPIFVCTVAYPGVPCPLHIFEPRYRLMMRRCMDTGTKKFGMCSYEHGEGFAGYGCMLEIHGLELLPDGRSFVDAVGVSRFKVLKRGQRDGYHTADIEYLEDLKVDGHDLEVLQSLHDSVYQQAQDWYQRLSSRVREQIIRQYGSMPDKEDDIQASSNGPAWCWWLLSVFQLDPAYQTTVLSLTSLNERLGHLRLVLQYSSQS</sequence>
<evidence type="ECO:0000256" key="4">
    <source>
        <dbReference type="PROSITE-ProRule" id="PRU00175"/>
    </source>
</evidence>
<feature type="repeat" description="TPR" evidence="5">
    <location>
        <begin position="137"/>
        <end position="170"/>
    </location>
</feature>
<keyword evidence="7" id="KW-0732">Signal</keyword>
<dbReference type="PANTHER" id="PTHR23327:SF6">
    <property type="entry name" value="LON PEPTIDASE N-TERMINAL DOMAIN AND RING FINGER PROTEIN 1 ISOFORM X1"/>
    <property type="match status" value="1"/>
</dbReference>
<protein>
    <submittedName>
        <fullName evidence="10">LON peptidase N-terminal domain and RING finger protein 1-like</fullName>
    </submittedName>
</protein>
<evidence type="ECO:0000259" key="9">
    <source>
        <dbReference type="PROSITE" id="PS51787"/>
    </source>
</evidence>
<dbReference type="SUPFAM" id="SSF48452">
    <property type="entry name" value="TPR-like"/>
    <property type="match status" value="1"/>
</dbReference>
<keyword evidence="11" id="KW-1185">Reference proteome</keyword>
<accession>A0A8C5DXD6</accession>
<keyword evidence="3" id="KW-0862">Zinc</keyword>
<gene>
    <name evidence="10" type="primary">lonrf4</name>
</gene>
<dbReference type="Proteomes" id="UP000694680">
    <property type="component" value="Chromosome 10"/>
</dbReference>
<feature type="compositionally biased region" description="Basic and acidic residues" evidence="6">
    <location>
        <begin position="228"/>
        <end position="238"/>
    </location>
</feature>
<dbReference type="AlphaFoldDB" id="A0A8C5DXD6"/>